<organism evidence="3 4">
    <name type="scientific">Ascobolus immersus RN42</name>
    <dbReference type="NCBI Taxonomy" id="1160509"/>
    <lineage>
        <taxon>Eukaryota</taxon>
        <taxon>Fungi</taxon>
        <taxon>Dikarya</taxon>
        <taxon>Ascomycota</taxon>
        <taxon>Pezizomycotina</taxon>
        <taxon>Pezizomycetes</taxon>
        <taxon>Pezizales</taxon>
        <taxon>Ascobolaceae</taxon>
        <taxon>Ascobolus</taxon>
    </lineage>
</organism>
<dbReference type="PRINTS" id="PR01217">
    <property type="entry name" value="PRICHEXTENSN"/>
</dbReference>
<reference evidence="3 4" key="1">
    <citation type="journal article" date="2018" name="Nat. Ecol. Evol.">
        <title>Pezizomycetes genomes reveal the molecular basis of ectomycorrhizal truffle lifestyle.</title>
        <authorList>
            <person name="Murat C."/>
            <person name="Payen T."/>
            <person name="Noel B."/>
            <person name="Kuo A."/>
            <person name="Morin E."/>
            <person name="Chen J."/>
            <person name="Kohler A."/>
            <person name="Krizsan K."/>
            <person name="Balestrini R."/>
            <person name="Da Silva C."/>
            <person name="Montanini B."/>
            <person name="Hainaut M."/>
            <person name="Levati E."/>
            <person name="Barry K.W."/>
            <person name="Belfiori B."/>
            <person name="Cichocki N."/>
            <person name="Clum A."/>
            <person name="Dockter R.B."/>
            <person name="Fauchery L."/>
            <person name="Guy J."/>
            <person name="Iotti M."/>
            <person name="Le Tacon F."/>
            <person name="Lindquist E.A."/>
            <person name="Lipzen A."/>
            <person name="Malagnac F."/>
            <person name="Mello A."/>
            <person name="Molinier V."/>
            <person name="Miyauchi S."/>
            <person name="Poulain J."/>
            <person name="Riccioni C."/>
            <person name="Rubini A."/>
            <person name="Sitrit Y."/>
            <person name="Splivallo R."/>
            <person name="Traeger S."/>
            <person name="Wang M."/>
            <person name="Zifcakova L."/>
            <person name="Wipf D."/>
            <person name="Zambonelli A."/>
            <person name="Paolocci F."/>
            <person name="Nowrousian M."/>
            <person name="Ottonello S."/>
            <person name="Baldrian P."/>
            <person name="Spatafora J.W."/>
            <person name="Henrissat B."/>
            <person name="Nagy L.G."/>
            <person name="Aury J.M."/>
            <person name="Wincker P."/>
            <person name="Grigoriev I.V."/>
            <person name="Bonfante P."/>
            <person name="Martin F.M."/>
        </authorList>
    </citation>
    <scope>NUCLEOTIDE SEQUENCE [LARGE SCALE GENOMIC DNA]</scope>
    <source>
        <strain evidence="3 4">RN42</strain>
    </source>
</reference>
<proteinExistence type="predicted"/>
<evidence type="ECO:0000313" key="4">
    <source>
        <dbReference type="Proteomes" id="UP000275078"/>
    </source>
</evidence>
<feature type="chain" id="PRO_5018321829" description="WH2 domain-containing protein" evidence="2">
    <location>
        <begin position="20"/>
        <end position="377"/>
    </location>
</feature>
<feature type="region of interest" description="Disordered" evidence="1">
    <location>
        <begin position="87"/>
        <end position="129"/>
    </location>
</feature>
<dbReference type="GO" id="GO:0030041">
    <property type="term" value="P:actin filament polymerization"/>
    <property type="evidence" value="ECO:0007669"/>
    <property type="project" value="TreeGrafter"/>
</dbReference>
<dbReference type="GO" id="GO:0005884">
    <property type="term" value="C:actin filament"/>
    <property type="evidence" value="ECO:0007669"/>
    <property type="project" value="TreeGrafter"/>
</dbReference>
<feature type="region of interest" description="Disordered" evidence="1">
    <location>
        <begin position="142"/>
        <end position="184"/>
    </location>
</feature>
<dbReference type="PANTHER" id="PTHR45691:SF6">
    <property type="entry name" value="PROTEIN DIAPHANOUS"/>
    <property type="match status" value="1"/>
</dbReference>
<feature type="region of interest" description="Disordered" evidence="1">
    <location>
        <begin position="241"/>
        <end position="287"/>
    </location>
</feature>
<dbReference type="Proteomes" id="UP000275078">
    <property type="component" value="Unassembled WGS sequence"/>
</dbReference>
<dbReference type="InterPro" id="IPR051412">
    <property type="entry name" value="Formin_Homology_Diaphanous_sf"/>
</dbReference>
<name>A0A3N4HQ74_ASCIM</name>
<dbReference type="AlphaFoldDB" id="A0A3N4HQ74"/>
<feature type="signal peptide" evidence="2">
    <location>
        <begin position="1"/>
        <end position="19"/>
    </location>
</feature>
<gene>
    <name evidence="3" type="ORF">BJ508DRAFT_332095</name>
</gene>
<evidence type="ECO:0008006" key="5">
    <source>
        <dbReference type="Google" id="ProtNLM"/>
    </source>
</evidence>
<dbReference type="EMBL" id="ML119763">
    <property type="protein sequence ID" value="RPA75467.1"/>
    <property type="molecule type" value="Genomic_DNA"/>
</dbReference>
<keyword evidence="2" id="KW-0732">Signal</keyword>
<evidence type="ECO:0000256" key="2">
    <source>
        <dbReference type="SAM" id="SignalP"/>
    </source>
</evidence>
<evidence type="ECO:0000256" key="1">
    <source>
        <dbReference type="SAM" id="MobiDB-lite"/>
    </source>
</evidence>
<feature type="compositionally biased region" description="Basic and acidic residues" evidence="1">
    <location>
        <begin position="146"/>
        <end position="159"/>
    </location>
</feature>
<feature type="compositionally biased region" description="Pro residues" evidence="1">
    <location>
        <begin position="168"/>
        <end position="181"/>
    </location>
</feature>
<feature type="compositionally biased region" description="Pro residues" evidence="1">
    <location>
        <begin position="95"/>
        <end position="125"/>
    </location>
</feature>
<keyword evidence="4" id="KW-1185">Reference proteome</keyword>
<protein>
    <recommendedName>
        <fullName evidence="5">WH2 domain-containing protein</fullName>
    </recommendedName>
</protein>
<evidence type="ECO:0000313" key="3">
    <source>
        <dbReference type="EMBL" id="RPA75467.1"/>
    </source>
</evidence>
<accession>A0A3N4HQ74</accession>
<feature type="compositionally biased region" description="Pro residues" evidence="1">
    <location>
        <begin position="245"/>
        <end position="267"/>
    </location>
</feature>
<dbReference type="PANTHER" id="PTHR45691">
    <property type="entry name" value="PROTEIN DIAPHANOUS"/>
    <property type="match status" value="1"/>
</dbReference>
<sequence>MQFTSTFLTFVFLATTLKAAPLGSFDIDASIAEKHASIYTDSHLLNPYISSHLSTRSPDTINLYLNDDDDDEEDINDKTAGILRKFKSLSSLKTSPPPAAPPKSPTPPPPPPPSRANTPPPPGPKPLNDAAALYVAEGVATPALEKQLRKEGHTGEIRRTKSMKHIRPPPGDVPPVPPIPAKLPEKITFHDTRVKRWSFDEDKIAAAWGFDDDEDDDDEDEDKSAAKFKNRLTKVKSLFNLRRPANPPPAAPPVPALPQAPSPPPPAQAARVDTPPPPKERLDTKTTDQTVDFVRTGQATHKMINVHQGLRNAMSMPNLMETAKIIPPPNNGGGAGPSAGKRWIDEEEEAKRAVVEGLLRYMEKRATLAIMRRAIWE</sequence>